<dbReference type="RefSeq" id="WP_213499251.1">
    <property type="nucleotide sequence ID" value="NZ_CP074694.1"/>
</dbReference>
<dbReference type="PANTHER" id="PTHR35889">
    <property type="entry name" value="CYCLOINULO-OLIGOSACCHARIDE FRUCTANOTRANSFERASE-RELATED"/>
    <property type="match status" value="1"/>
</dbReference>
<evidence type="ECO:0000313" key="3">
    <source>
        <dbReference type="EMBL" id="QVL34281.1"/>
    </source>
</evidence>
<organism evidence="3 4">
    <name type="scientific">Telmatocola sphagniphila</name>
    <dbReference type="NCBI Taxonomy" id="1123043"/>
    <lineage>
        <taxon>Bacteria</taxon>
        <taxon>Pseudomonadati</taxon>
        <taxon>Planctomycetota</taxon>
        <taxon>Planctomycetia</taxon>
        <taxon>Gemmatales</taxon>
        <taxon>Gemmataceae</taxon>
    </lineage>
</organism>
<feature type="domain" description="DUF1553" evidence="2">
    <location>
        <begin position="287"/>
        <end position="405"/>
    </location>
</feature>
<keyword evidence="4" id="KW-1185">Reference proteome</keyword>
<dbReference type="KEGG" id="tsph:KIH39_10345"/>
<dbReference type="InterPro" id="IPR022655">
    <property type="entry name" value="DUF1553"/>
</dbReference>
<dbReference type="Pfam" id="PF07583">
    <property type="entry name" value="PSCyt2"/>
    <property type="match status" value="1"/>
</dbReference>
<dbReference type="PANTHER" id="PTHR35889:SF3">
    <property type="entry name" value="F-BOX DOMAIN-CONTAINING PROTEIN"/>
    <property type="match status" value="1"/>
</dbReference>
<evidence type="ECO:0000259" key="1">
    <source>
        <dbReference type="Pfam" id="PF07583"/>
    </source>
</evidence>
<feature type="domain" description="DUF1549" evidence="1">
    <location>
        <begin position="52"/>
        <end position="243"/>
    </location>
</feature>
<gene>
    <name evidence="3" type="ORF">KIH39_10345</name>
</gene>
<evidence type="ECO:0000313" key="4">
    <source>
        <dbReference type="Proteomes" id="UP000676194"/>
    </source>
</evidence>
<protein>
    <submittedName>
        <fullName evidence="3">DUF1549 domain-containing protein</fullName>
    </submittedName>
</protein>
<dbReference type="AlphaFoldDB" id="A0A8E6BAR8"/>
<proteinExistence type="predicted"/>
<dbReference type="Pfam" id="PF07587">
    <property type="entry name" value="PSD1"/>
    <property type="match status" value="1"/>
</dbReference>
<sequence>MWLKNLLFLGLLAGGGLTLAANLLPPRHGKALSNYHPEAYKTADFQNTVHNVDGSFRKLWEAEKIQPTTPATNLAIARRLSLGLMGTLPSLEEIRQFESLPTEEQIPWWIDHILQDRRYADYFAERLTRAVVGTEDGPFIFFRRRKFVSWLADEVFQNRPYDQIVRQLIASEGIWTDKPATNFISVTIEPEKQNQPNPVRIAGRVTRAFLGIRLDCAQCHNHPFAEWKQADFEGFAAFFGQTHVSLRGITDGTGDYEVEDMKTQAKRMVAPRVAFSPELLPNEGTLRERLATWITHRKNPYFAKAAVNRVWAILNGQPLVAPIDNLQTDGFIPPALQILADDFAEHNYDLQRLIRIIARLQVYQLDSQCEHDSGETLARTLGIFPLTRLRPEQMAGSILQASSVTTSDLDSYILLRLMRFGQQNEFLKRYGDSGDDEFDNRGGTIPQRLTLMNGKLVEEKIKESPLNANTRIKWLAADDAQAVESAYLACLTRRPTTEELQYFENLLKDPTITRGQALQNLFWALINSTEFSWNH</sequence>
<reference evidence="3" key="1">
    <citation type="submission" date="2021-05" db="EMBL/GenBank/DDBJ databases">
        <title>Complete genome sequence of the cellulolytic planctomycete Telmatocola sphagniphila SP2T and characterization of the first cellulase from planctomycetes.</title>
        <authorList>
            <person name="Rakitin A.L."/>
            <person name="Beletsky A.V."/>
            <person name="Naumoff D.G."/>
            <person name="Kulichevskaya I.S."/>
            <person name="Mardanov A.V."/>
            <person name="Ravin N.V."/>
            <person name="Dedysh S.N."/>
        </authorList>
    </citation>
    <scope>NUCLEOTIDE SEQUENCE</scope>
    <source>
        <strain evidence="3">SP2T</strain>
    </source>
</reference>
<dbReference type="InterPro" id="IPR011444">
    <property type="entry name" value="DUF1549"/>
</dbReference>
<dbReference type="Proteomes" id="UP000676194">
    <property type="component" value="Chromosome"/>
</dbReference>
<name>A0A8E6BAR8_9BACT</name>
<dbReference type="EMBL" id="CP074694">
    <property type="protein sequence ID" value="QVL34281.1"/>
    <property type="molecule type" value="Genomic_DNA"/>
</dbReference>
<evidence type="ECO:0000259" key="2">
    <source>
        <dbReference type="Pfam" id="PF07587"/>
    </source>
</evidence>
<accession>A0A8E6BAR8</accession>